<evidence type="ECO:0000256" key="1">
    <source>
        <dbReference type="SAM" id="Phobius"/>
    </source>
</evidence>
<feature type="transmembrane region" description="Helical" evidence="1">
    <location>
        <begin position="7"/>
        <end position="25"/>
    </location>
</feature>
<evidence type="ECO:0000313" key="2">
    <source>
        <dbReference type="EMBL" id="MBA8795212.1"/>
    </source>
</evidence>
<keyword evidence="1" id="KW-0812">Transmembrane</keyword>
<dbReference type="Proteomes" id="UP000523079">
    <property type="component" value="Unassembled WGS sequence"/>
</dbReference>
<proteinExistence type="predicted"/>
<dbReference type="AlphaFoldDB" id="A0A7W3ITZ4"/>
<protein>
    <submittedName>
        <fullName evidence="2">Membrane protein YqaA with SNARE-associated domain</fullName>
    </submittedName>
</protein>
<gene>
    <name evidence="2" type="ORF">FHX74_002840</name>
</gene>
<dbReference type="RefSeq" id="WP_182560796.1">
    <property type="nucleotide sequence ID" value="NZ_JACGWT010000004.1"/>
</dbReference>
<keyword evidence="1" id="KW-0472">Membrane</keyword>
<keyword evidence="1" id="KW-1133">Transmembrane helix</keyword>
<accession>A0A7W3ITZ4</accession>
<sequence length="172" mass="18561">MTWGDVIALLTSIGFGVVSAVFPVINAEAYVLGSQVTAVAGTVPIAVGVAMGQTVGKLLLFYGVRRGKDFPFVRRHRARSHGRPVGGFRRGVRRLGRRLLRLVGSKRWGLPITFVAAVIGLPPLYAVALLAGATRMRPQWFALAVLLGRTLRFVLVALGLGILPPGWRHPFS</sequence>
<keyword evidence="3" id="KW-1185">Reference proteome</keyword>
<feature type="transmembrane region" description="Helical" evidence="1">
    <location>
        <begin position="140"/>
        <end position="163"/>
    </location>
</feature>
<organism evidence="2 3">
    <name type="scientific">Microlunatus kandeliicorticis</name>
    <dbReference type="NCBI Taxonomy" id="1759536"/>
    <lineage>
        <taxon>Bacteria</taxon>
        <taxon>Bacillati</taxon>
        <taxon>Actinomycetota</taxon>
        <taxon>Actinomycetes</taxon>
        <taxon>Propionibacteriales</taxon>
        <taxon>Propionibacteriaceae</taxon>
        <taxon>Microlunatus</taxon>
    </lineage>
</organism>
<dbReference type="EMBL" id="JACGWT010000004">
    <property type="protein sequence ID" value="MBA8795212.1"/>
    <property type="molecule type" value="Genomic_DNA"/>
</dbReference>
<name>A0A7W3ITZ4_9ACTN</name>
<comment type="caution">
    <text evidence="2">The sequence shown here is derived from an EMBL/GenBank/DDBJ whole genome shotgun (WGS) entry which is preliminary data.</text>
</comment>
<feature type="transmembrane region" description="Helical" evidence="1">
    <location>
        <begin position="108"/>
        <end position="128"/>
    </location>
</feature>
<evidence type="ECO:0000313" key="3">
    <source>
        <dbReference type="Proteomes" id="UP000523079"/>
    </source>
</evidence>
<reference evidence="2 3" key="1">
    <citation type="submission" date="2020-07" db="EMBL/GenBank/DDBJ databases">
        <title>Sequencing the genomes of 1000 actinobacteria strains.</title>
        <authorList>
            <person name="Klenk H.-P."/>
        </authorList>
    </citation>
    <scope>NUCLEOTIDE SEQUENCE [LARGE SCALE GENOMIC DNA]</scope>
    <source>
        <strain evidence="2 3">DSM 100723</strain>
    </source>
</reference>